<keyword evidence="2" id="KW-0802">TPR repeat</keyword>
<dbReference type="PANTHER" id="PTHR12788:SF10">
    <property type="entry name" value="PROTEIN-TYROSINE SULFOTRANSFERASE"/>
    <property type="match status" value="1"/>
</dbReference>
<dbReference type="InterPro" id="IPR019734">
    <property type="entry name" value="TPR_rpt"/>
</dbReference>
<dbReference type="EMBL" id="JAAVXB010000008">
    <property type="protein sequence ID" value="NKF23571.1"/>
    <property type="molecule type" value="Genomic_DNA"/>
</dbReference>
<evidence type="ECO:0000256" key="1">
    <source>
        <dbReference type="ARBA" id="ARBA00022679"/>
    </source>
</evidence>
<dbReference type="Proteomes" id="UP000653472">
    <property type="component" value="Unassembled WGS sequence"/>
</dbReference>
<gene>
    <name evidence="3" type="ORF">G7Y82_14725</name>
</gene>
<dbReference type="Pfam" id="PF13181">
    <property type="entry name" value="TPR_8"/>
    <property type="match status" value="1"/>
</dbReference>
<dbReference type="Gene3D" id="3.40.50.300">
    <property type="entry name" value="P-loop containing nucleotide triphosphate hydrolases"/>
    <property type="match status" value="1"/>
</dbReference>
<dbReference type="Pfam" id="PF14559">
    <property type="entry name" value="TPR_19"/>
    <property type="match status" value="1"/>
</dbReference>
<sequence>MTAVSLQCREAYQAVQRQLKAGRLHEAALACKSLCERFPAFAGGWEAGSFVAQRLGNLPKALEYIERALALEPQHPLLHLRRARVLLQMSRHGEALRVAEAVATLAPADPAVLAQLAGFHTAANDHARALPFYREARRLDPSDAGVCFNLAATERFVGNIDAAEAAYEAGLRLRPAHHEARYLRAGLRRQTPERNHVAELEGLLAGIGDDWFGEAQLCYALAKEYEDLGEYERSFATLQRGGARRRANMRYDVADDEAAVDAIIASFAAPLSEAPSGHPSAEPIFVLGLPRTGTTLVERILSSHPQVSSAGELNHFAIEMTRAVRATGRPAADKLQMIEAAPTIDFAQLGERYVASTRPLTGHRAHFIDKMPLNYLYCGLIARALPQARIIELVRHPLDTCLSVYKQWFTMAYPFSYDLDDLGRYYLAYLRLMQHWHRTMPGRILRVRYEDLIADQTGQTRRMLEHCGLAWDDACLAFERNENASTTASAVQVRQKLYSSAVDRWTHYAQALAPLADAIKASPDYQAAELGYPL</sequence>
<protein>
    <submittedName>
        <fullName evidence="3">Tetratricopeptide repeat protein</fullName>
    </submittedName>
</protein>
<reference evidence="3" key="1">
    <citation type="submission" date="2020-03" db="EMBL/GenBank/DDBJ databases">
        <title>Solimonas marina sp. nov., isolated from deep seawater of the Pacific Ocean.</title>
        <authorList>
            <person name="Liu X."/>
            <person name="Lai Q."/>
            <person name="Sun F."/>
            <person name="Gai Y."/>
            <person name="Li G."/>
            <person name="Shao Z."/>
        </authorList>
    </citation>
    <scope>NUCLEOTIDE SEQUENCE</scope>
    <source>
        <strain evidence="3">C16B3</strain>
    </source>
</reference>
<comment type="caution">
    <text evidence="3">The sequence shown here is derived from an EMBL/GenBank/DDBJ whole genome shotgun (WGS) entry which is preliminary data.</text>
</comment>
<accession>A0A970BAP0</accession>
<dbReference type="PROSITE" id="PS50005">
    <property type="entry name" value="TPR"/>
    <property type="match status" value="2"/>
</dbReference>
<feature type="repeat" description="TPR" evidence="2">
    <location>
        <begin position="42"/>
        <end position="75"/>
    </location>
</feature>
<dbReference type="Pfam" id="PF13469">
    <property type="entry name" value="Sulfotransfer_3"/>
    <property type="match status" value="1"/>
</dbReference>
<evidence type="ECO:0000256" key="2">
    <source>
        <dbReference type="PROSITE-ProRule" id="PRU00339"/>
    </source>
</evidence>
<dbReference type="InterPro" id="IPR011990">
    <property type="entry name" value="TPR-like_helical_dom_sf"/>
</dbReference>
<dbReference type="Pfam" id="PF13432">
    <property type="entry name" value="TPR_16"/>
    <property type="match status" value="1"/>
</dbReference>
<dbReference type="Gene3D" id="1.25.40.10">
    <property type="entry name" value="Tetratricopeptide repeat domain"/>
    <property type="match status" value="1"/>
</dbReference>
<organism evidence="3 4">
    <name type="scientific">Solimonas marina</name>
    <dbReference type="NCBI Taxonomy" id="2714601"/>
    <lineage>
        <taxon>Bacteria</taxon>
        <taxon>Pseudomonadati</taxon>
        <taxon>Pseudomonadota</taxon>
        <taxon>Gammaproteobacteria</taxon>
        <taxon>Nevskiales</taxon>
        <taxon>Nevskiaceae</taxon>
        <taxon>Solimonas</taxon>
    </lineage>
</organism>
<evidence type="ECO:0000313" key="4">
    <source>
        <dbReference type="Proteomes" id="UP000653472"/>
    </source>
</evidence>
<dbReference type="AlphaFoldDB" id="A0A970BAP0"/>
<evidence type="ECO:0000313" key="3">
    <source>
        <dbReference type="EMBL" id="NKF23571.1"/>
    </source>
</evidence>
<dbReference type="SUPFAM" id="SSF48452">
    <property type="entry name" value="TPR-like"/>
    <property type="match status" value="1"/>
</dbReference>
<dbReference type="InterPro" id="IPR026634">
    <property type="entry name" value="TPST-like"/>
</dbReference>
<dbReference type="PANTHER" id="PTHR12788">
    <property type="entry name" value="PROTEIN-TYROSINE SULFOTRANSFERASE 2"/>
    <property type="match status" value="1"/>
</dbReference>
<name>A0A970BAP0_9GAMM</name>
<proteinExistence type="predicted"/>
<dbReference type="RefSeq" id="WP_168148887.1">
    <property type="nucleotide sequence ID" value="NZ_JAAVXB010000008.1"/>
</dbReference>
<dbReference type="SUPFAM" id="SSF52540">
    <property type="entry name" value="P-loop containing nucleoside triphosphate hydrolases"/>
    <property type="match status" value="1"/>
</dbReference>
<dbReference type="SMART" id="SM00028">
    <property type="entry name" value="TPR"/>
    <property type="match status" value="5"/>
</dbReference>
<feature type="repeat" description="TPR" evidence="2">
    <location>
        <begin position="110"/>
        <end position="143"/>
    </location>
</feature>
<dbReference type="InterPro" id="IPR027417">
    <property type="entry name" value="P-loop_NTPase"/>
</dbReference>
<keyword evidence="4" id="KW-1185">Reference proteome</keyword>
<dbReference type="GO" id="GO:0008476">
    <property type="term" value="F:protein-tyrosine sulfotransferase activity"/>
    <property type="evidence" value="ECO:0007669"/>
    <property type="project" value="InterPro"/>
</dbReference>
<keyword evidence="1" id="KW-0808">Transferase</keyword>